<dbReference type="EMBL" id="CP006736">
    <property type="protein sequence ID" value="AHA63571.1"/>
    <property type="molecule type" value="Genomic_DNA"/>
</dbReference>
<name>A0A0A6ZPN0_SHIDY</name>
<accession>A0A0A6ZPN0</accession>
<evidence type="ECO:0000313" key="1">
    <source>
        <dbReference type="EMBL" id="AHA63571.1"/>
    </source>
</evidence>
<gene>
    <name evidence="1" type="ORF">Asd1617_00744</name>
</gene>
<dbReference type="Proteomes" id="UP000031647">
    <property type="component" value="Chromosome"/>
</dbReference>
<evidence type="ECO:0000313" key="2">
    <source>
        <dbReference type="Proteomes" id="UP000031647"/>
    </source>
</evidence>
<dbReference type="KEGG" id="sdz:Asd1617_00744"/>
<proteinExistence type="predicted"/>
<dbReference type="AlphaFoldDB" id="A0A0A6ZPN0"/>
<protein>
    <recommendedName>
        <fullName evidence="3">DUF1367 family protein</fullName>
    </recommendedName>
</protein>
<dbReference type="InterPro" id="IPR009797">
    <property type="entry name" value="DUF1367"/>
</dbReference>
<dbReference type="HOGENOM" id="CLU_096415_0_0_6"/>
<dbReference type="PATRIC" id="fig|754093.4.peg.730"/>
<evidence type="ECO:0008006" key="3">
    <source>
        <dbReference type="Google" id="ProtNLM"/>
    </source>
</evidence>
<sequence>MNSCCVTPCHRRKPMAHIQLVKQTSSGLLLPASCDFLHQIKIGEWIHADFKRVRNYAFHKRFFKLLQLGFDYWTPVGGAITPRERKLVSGFVDYLCESVGREHTPALSEAAEQYLNTVATRRTRDTALLAFREWVTIQAGFYTEHIYPDGSRGGRAKSIAFANMDETEFQQVYKSVLNVLWNWSLFRKFSSPEEVENVAAQLLVSVKLRLPQFA</sequence>
<dbReference type="Pfam" id="PF07105">
    <property type="entry name" value="DUF1367"/>
    <property type="match status" value="1"/>
</dbReference>
<organism evidence="1 2">
    <name type="scientific">Shigella dysenteriae 1617</name>
    <dbReference type="NCBI Taxonomy" id="754093"/>
    <lineage>
        <taxon>Bacteria</taxon>
        <taxon>Pseudomonadati</taxon>
        <taxon>Pseudomonadota</taxon>
        <taxon>Gammaproteobacteria</taxon>
        <taxon>Enterobacterales</taxon>
        <taxon>Enterobacteriaceae</taxon>
        <taxon>Shigella</taxon>
    </lineage>
</organism>
<reference evidence="1 2" key="1">
    <citation type="submission" date="2013-09" db="EMBL/GenBank/DDBJ databases">
        <title>Comparative genomics of Sd1617 to representative strains in evaluating its pathogenesis.</title>
        <authorList>
            <person name="Aksomboon Vongsawan A."/>
            <person name="Kapatral V."/>
            <person name="Vaisvil B."/>
            <person name="Serichantalergs O."/>
            <person name="Hale T.L."/>
            <person name="Mason C.J."/>
        </authorList>
    </citation>
    <scope>NUCLEOTIDE SEQUENCE [LARGE SCALE GENOMIC DNA]</scope>
    <source>
        <strain evidence="1 2">1617</strain>
    </source>
</reference>